<evidence type="ECO:0000313" key="3">
    <source>
        <dbReference type="Proteomes" id="UP000694892"/>
    </source>
</evidence>
<evidence type="ECO:0000313" key="2">
    <source>
        <dbReference type="EMBL" id="OCT74554.1"/>
    </source>
</evidence>
<sequence>MGRTKKYLLDAFRGQSHFLRSIPRSASNPLHPPPILSSNSPLYPTLLTQLVCSRHWHHDSAPTRIIAPLPHGHSPSQDGILLDKMRQPQLQKMKVR</sequence>
<name>A0A974HE22_XENLA</name>
<proteinExistence type="predicted"/>
<gene>
    <name evidence="2" type="ORF">XELAEV_18033537mg</name>
</gene>
<accession>A0A974HE22</accession>
<evidence type="ECO:0000256" key="1">
    <source>
        <dbReference type="SAM" id="MobiDB-lite"/>
    </source>
</evidence>
<feature type="region of interest" description="Disordered" evidence="1">
    <location>
        <begin position="64"/>
        <end position="96"/>
    </location>
</feature>
<dbReference type="EMBL" id="CM004477">
    <property type="protein sequence ID" value="OCT74554.1"/>
    <property type="molecule type" value="Genomic_DNA"/>
</dbReference>
<reference evidence="3" key="1">
    <citation type="journal article" date="2016" name="Nature">
        <title>Genome evolution in the allotetraploid frog Xenopus laevis.</title>
        <authorList>
            <person name="Session A.M."/>
            <person name="Uno Y."/>
            <person name="Kwon T."/>
            <person name="Chapman J.A."/>
            <person name="Toyoda A."/>
            <person name="Takahashi S."/>
            <person name="Fukui A."/>
            <person name="Hikosaka A."/>
            <person name="Suzuki A."/>
            <person name="Kondo M."/>
            <person name="van Heeringen S.J."/>
            <person name="Quigley I."/>
            <person name="Heinz S."/>
            <person name="Ogino H."/>
            <person name="Ochi H."/>
            <person name="Hellsten U."/>
            <person name="Lyons J.B."/>
            <person name="Simakov O."/>
            <person name="Putnam N."/>
            <person name="Stites J."/>
            <person name="Kuroki Y."/>
            <person name="Tanaka T."/>
            <person name="Michiue T."/>
            <person name="Watanabe M."/>
            <person name="Bogdanovic O."/>
            <person name="Lister R."/>
            <person name="Georgiou G."/>
            <person name="Paranjpe S.S."/>
            <person name="van Kruijsbergen I."/>
            <person name="Shu S."/>
            <person name="Carlson J."/>
            <person name="Kinoshita T."/>
            <person name="Ohta Y."/>
            <person name="Mawaribuchi S."/>
            <person name="Jenkins J."/>
            <person name="Grimwood J."/>
            <person name="Schmutz J."/>
            <person name="Mitros T."/>
            <person name="Mozaffari S.V."/>
            <person name="Suzuki Y."/>
            <person name="Haramoto Y."/>
            <person name="Yamamoto T.S."/>
            <person name="Takagi C."/>
            <person name="Heald R."/>
            <person name="Miller K."/>
            <person name="Haudenschild C."/>
            <person name="Kitzman J."/>
            <person name="Nakayama T."/>
            <person name="Izutsu Y."/>
            <person name="Robert J."/>
            <person name="Fortriede J."/>
            <person name="Burns K."/>
            <person name="Lotay V."/>
            <person name="Karimi K."/>
            <person name="Yasuoka Y."/>
            <person name="Dichmann D.S."/>
            <person name="Flajnik M.F."/>
            <person name="Houston D.W."/>
            <person name="Shendure J."/>
            <person name="DuPasquier L."/>
            <person name="Vize P.D."/>
            <person name="Zorn A.M."/>
            <person name="Ito M."/>
            <person name="Marcotte E.M."/>
            <person name="Wallingford J.B."/>
            <person name="Ito Y."/>
            <person name="Asashima M."/>
            <person name="Ueno N."/>
            <person name="Matsuda Y."/>
            <person name="Veenstra G.J."/>
            <person name="Fujiyama A."/>
            <person name="Harland R.M."/>
            <person name="Taira M."/>
            <person name="Rokhsar D.S."/>
        </authorList>
    </citation>
    <scope>NUCLEOTIDE SEQUENCE [LARGE SCALE GENOMIC DNA]</scope>
    <source>
        <strain evidence="3">J</strain>
    </source>
</reference>
<protein>
    <submittedName>
        <fullName evidence="2">Uncharacterized protein</fullName>
    </submittedName>
</protein>
<dbReference type="AlphaFoldDB" id="A0A974HE22"/>
<dbReference type="Proteomes" id="UP000694892">
    <property type="component" value="Chromosome 6S"/>
</dbReference>
<organism evidence="2 3">
    <name type="scientific">Xenopus laevis</name>
    <name type="common">African clawed frog</name>
    <dbReference type="NCBI Taxonomy" id="8355"/>
    <lineage>
        <taxon>Eukaryota</taxon>
        <taxon>Metazoa</taxon>
        <taxon>Chordata</taxon>
        <taxon>Craniata</taxon>
        <taxon>Vertebrata</taxon>
        <taxon>Euteleostomi</taxon>
        <taxon>Amphibia</taxon>
        <taxon>Batrachia</taxon>
        <taxon>Anura</taxon>
        <taxon>Pipoidea</taxon>
        <taxon>Pipidae</taxon>
        <taxon>Xenopodinae</taxon>
        <taxon>Xenopus</taxon>
        <taxon>Xenopus</taxon>
    </lineage>
</organism>